<dbReference type="GO" id="GO:0005737">
    <property type="term" value="C:cytoplasm"/>
    <property type="evidence" value="ECO:0007669"/>
    <property type="project" value="TreeGrafter"/>
</dbReference>
<evidence type="ECO:0000256" key="7">
    <source>
        <dbReference type="ARBA" id="ARBA00022723"/>
    </source>
</evidence>
<dbReference type="AlphaFoldDB" id="A0A1H2Y116"/>
<evidence type="ECO:0000256" key="11">
    <source>
        <dbReference type="ARBA" id="ARBA00035025"/>
    </source>
</evidence>
<evidence type="ECO:0000256" key="5">
    <source>
        <dbReference type="ARBA" id="ARBA00022679"/>
    </source>
</evidence>
<keyword evidence="4" id="KW-0489">Methyltransferase</keyword>
<reference evidence="14 15" key="1">
    <citation type="submission" date="2016-10" db="EMBL/GenBank/DDBJ databases">
        <authorList>
            <person name="Varghese N."/>
            <person name="Submissions S."/>
        </authorList>
    </citation>
    <scope>NUCLEOTIDE SEQUENCE [LARGE SCALE GENOMIC DNA]</scope>
    <source>
        <strain evidence="14 15">DSM 11449</strain>
    </source>
</reference>
<dbReference type="GO" id="GO:0003723">
    <property type="term" value="F:RNA binding"/>
    <property type="evidence" value="ECO:0007669"/>
    <property type="project" value="UniProtKB-KW"/>
</dbReference>
<comment type="cofactor">
    <cofactor evidence="1">
        <name>Mg(2+)</name>
        <dbReference type="ChEBI" id="CHEBI:18420"/>
    </cofactor>
</comment>
<dbReference type="Pfam" id="PF22032">
    <property type="entry name" value="Hen1_N"/>
    <property type="match status" value="1"/>
</dbReference>
<dbReference type="InterPro" id="IPR029063">
    <property type="entry name" value="SAM-dependent_MTases_sf"/>
</dbReference>
<comment type="caution">
    <text evidence="14">The sequence shown here is derived from an EMBL/GenBank/DDBJ whole genome shotgun (WGS) entry which is preliminary data.</text>
</comment>
<organism evidence="14 15">
    <name type="scientific">Capnocytophaga granulosa</name>
    <dbReference type="NCBI Taxonomy" id="45242"/>
    <lineage>
        <taxon>Bacteria</taxon>
        <taxon>Pseudomonadati</taxon>
        <taxon>Bacteroidota</taxon>
        <taxon>Flavobacteriia</taxon>
        <taxon>Flavobacteriales</taxon>
        <taxon>Flavobacteriaceae</taxon>
        <taxon>Capnocytophaga</taxon>
    </lineage>
</organism>
<comment type="catalytic activity">
    <reaction evidence="12">
        <text>small RNA 3'-end nucleotide + S-adenosyl-L-methionine = small RNA 3'-end 2'-O-methylnucleotide + S-adenosyl-L-homocysteine + H(+)</text>
        <dbReference type="Rhea" id="RHEA:37887"/>
        <dbReference type="Rhea" id="RHEA-COMP:10415"/>
        <dbReference type="Rhea" id="RHEA-COMP:10416"/>
        <dbReference type="ChEBI" id="CHEBI:15378"/>
        <dbReference type="ChEBI" id="CHEBI:57856"/>
        <dbReference type="ChEBI" id="CHEBI:59789"/>
        <dbReference type="ChEBI" id="CHEBI:74896"/>
        <dbReference type="ChEBI" id="CHEBI:74898"/>
        <dbReference type="EC" id="2.1.1.386"/>
    </reaction>
</comment>
<keyword evidence="5" id="KW-0808">Transferase</keyword>
<dbReference type="GO" id="GO:0001510">
    <property type="term" value="P:RNA methylation"/>
    <property type="evidence" value="ECO:0007669"/>
    <property type="project" value="InterPro"/>
</dbReference>
<dbReference type="GO" id="GO:0030422">
    <property type="term" value="P:siRNA processing"/>
    <property type="evidence" value="ECO:0007669"/>
    <property type="project" value="TreeGrafter"/>
</dbReference>
<evidence type="ECO:0000259" key="13">
    <source>
        <dbReference type="Pfam" id="PF22032"/>
    </source>
</evidence>
<dbReference type="EMBL" id="FNND01000006">
    <property type="protein sequence ID" value="SDW98847.1"/>
    <property type="molecule type" value="Genomic_DNA"/>
</dbReference>
<feature type="domain" description="Hen1-like N-terminal" evidence="13">
    <location>
        <begin position="2"/>
        <end position="235"/>
    </location>
</feature>
<evidence type="ECO:0000313" key="14">
    <source>
        <dbReference type="EMBL" id="SDW98847.1"/>
    </source>
</evidence>
<gene>
    <name evidence="14" type="ORF">SAMN05444420_10672</name>
</gene>
<name>A0A1H2Y116_9FLAO</name>
<evidence type="ECO:0000256" key="3">
    <source>
        <dbReference type="ARBA" id="ARBA00021330"/>
    </source>
</evidence>
<evidence type="ECO:0000313" key="15">
    <source>
        <dbReference type="Proteomes" id="UP000182771"/>
    </source>
</evidence>
<dbReference type="Proteomes" id="UP000182771">
    <property type="component" value="Unassembled WGS sequence"/>
</dbReference>
<keyword evidence="7" id="KW-0479">Metal-binding</keyword>
<evidence type="ECO:0000256" key="2">
    <source>
        <dbReference type="ARBA" id="ARBA00009026"/>
    </source>
</evidence>
<evidence type="ECO:0000256" key="9">
    <source>
        <dbReference type="ARBA" id="ARBA00022884"/>
    </source>
</evidence>
<accession>A0A1H2Y116</accession>
<protein>
    <recommendedName>
        <fullName evidence="3">Small RNA 2'-O-methyltransferase</fullName>
        <ecNumber evidence="11">2.1.1.386</ecNumber>
    </recommendedName>
</protein>
<keyword evidence="15" id="KW-1185">Reference proteome</keyword>
<evidence type="ECO:0000256" key="8">
    <source>
        <dbReference type="ARBA" id="ARBA00022842"/>
    </source>
</evidence>
<dbReference type="PANTHER" id="PTHR21404">
    <property type="entry name" value="HEN1"/>
    <property type="match status" value="1"/>
</dbReference>
<dbReference type="PANTHER" id="PTHR21404:SF3">
    <property type="entry name" value="SMALL RNA 2'-O-METHYLTRANSFERASE"/>
    <property type="match status" value="1"/>
</dbReference>
<dbReference type="EC" id="2.1.1.386" evidence="11"/>
<dbReference type="Gene3D" id="3.40.50.150">
    <property type="entry name" value="Vaccinia Virus protein VP39"/>
    <property type="match status" value="1"/>
</dbReference>
<dbReference type="RefSeq" id="WP_016419217.1">
    <property type="nucleotide sequence ID" value="NZ_FNND01000006.1"/>
</dbReference>
<keyword evidence="8" id="KW-0460">Magnesium</keyword>
<keyword evidence="9" id="KW-0694">RNA-binding</keyword>
<dbReference type="GO" id="GO:0090486">
    <property type="term" value="F:small RNA 2'-O-methyltransferase activity"/>
    <property type="evidence" value="ECO:0007669"/>
    <property type="project" value="UniProtKB-EC"/>
</dbReference>
<evidence type="ECO:0000256" key="10">
    <source>
        <dbReference type="ARBA" id="ARBA00023158"/>
    </source>
</evidence>
<dbReference type="OrthoDB" id="626362at2"/>
<keyword evidence="6" id="KW-0949">S-adenosyl-L-methionine</keyword>
<dbReference type="InterPro" id="IPR053890">
    <property type="entry name" value="Hen1-like_N"/>
</dbReference>
<comment type="similarity">
    <text evidence="2">Belongs to the methyltransferase superfamily. HEN1 family.</text>
</comment>
<sequence length="436" mass="51227">MILQIHSENPQLLDLLNKNPHTNFGIYAKALRNGQLVGNAVSAHQYDVLFQDTRYSYLPEESNQIDFQSYSTPLVVLHICNEFFKELLQERQTYLQQEIKWLGKSRGEVDTYPCRIEVKNLYANSNWYAQGHFLLERYFKNIHATPLIGNNLSLTIEGKNVFEAMNLLSFVAVATHITNTYGEYTYIDDHFAQKYARILTNIEQVPYFVFYLFIKRAIKSERQFAEIKPLFEAYFKQRGMDIDFQFADTHGSRMNFIVNELGMDYPILDIGCGELKYYRRFMRRNYNYQHPYFATDTDPEVAAHVTILKERMEADNLYFFTSWDDFQYKEPVNIILTEVIEHNTPAQAAALVKKCLSLNFHKLVITTPDSRFNSYYFEEGEESRRHEDHHFEWTDTEFQSFIKECVGAQPFAYTFYGIGDRINGVTPTQAVVITRK</sequence>
<evidence type="ECO:0000256" key="6">
    <source>
        <dbReference type="ARBA" id="ARBA00022691"/>
    </source>
</evidence>
<evidence type="ECO:0000256" key="1">
    <source>
        <dbReference type="ARBA" id="ARBA00001946"/>
    </source>
</evidence>
<dbReference type="GO" id="GO:0046872">
    <property type="term" value="F:metal ion binding"/>
    <property type="evidence" value="ECO:0007669"/>
    <property type="project" value="UniProtKB-KW"/>
</dbReference>
<evidence type="ECO:0000256" key="12">
    <source>
        <dbReference type="ARBA" id="ARBA00048418"/>
    </source>
</evidence>
<dbReference type="GeneID" id="85018256"/>
<dbReference type="InterPro" id="IPR026610">
    <property type="entry name" value="Hen1"/>
</dbReference>
<proteinExistence type="inferred from homology"/>
<evidence type="ECO:0000256" key="4">
    <source>
        <dbReference type="ARBA" id="ARBA00022603"/>
    </source>
</evidence>
<keyword evidence="10" id="KW-0943">RNA-mediated gene silencing</keyword>